<feature type="region of interest" description="Disordered" evidence="2">
    <location>
        <begin position="419"/>
        <end position="530"/>
    </location>
</feature>
<accession>A0AAD3H0D4</accession>
<keyword evidence="4" id="KW-1185">Reference proteome</keyword>
<dbReference type="EMBL" id="BLLK01000020">
    <property type="protein sequence ID" value="GFH45259.1"/>
    <property type="molecule type" value="Genomic_DNA"/>
</dbReference>
<feature type="compositionally biased region" description="Basic residues" evidence="2">
    <location>
        <begin position="1188"/>
        <end position="1199"/>
    </location>
</feature>
<feature type="compositionally biased region" description="Basic residues" evidence="2">
    <location>
        <begin position="32"/>
        <end position="50"/>
    </location>
</feature>
<feature type="region of interest" description="Disordered" evidence="2">
    <location>
        <begin position="1392"/>
        <end position="1411"/>
    </location>
</feature>
<feature type="compositionally biased region" description="Basic and acidic residues" evidence="2">
    <location>
        <begin position="1471"/>
        <end position="1500"/>
    </location>
</feature>
<dbReference type="Proteomes" id="UP001054902">
    <property type="component" value="Unassembled WGS sequence"/>
</dbReference>
<feature type="region of interest" description="Disordered" evidence="2">
    <location>
        <begin position="1"/>
        <end position="125"/>
    </location>
</feature>
<feature type="compositionally biased region" description="Basic and acidic residues" evidence="2">
    <location>
        <begin position="1012"/>
        <end position="1021"/>
    </location>
</feature>
<sequence>MGNQSSKQEAFYHRPPTPADLKWIQEQPKEKKQSKKSKKKQKKSKSKNKKALQQLQESPQYGIVSHPYQQAHPEQYHDEASSSSEDEDQYIQPKGLFREESVRTLNSNQAMNRPPPFGYHNYSKSNGTRQSLGSLNYSEDGSCAHSNVHADTVTIISSSENAATESSSKENLDPTTKDKKKKLFRFKIKKEDAAQTAKTSPETSYVPPTKIYDNTPICNRLNTRLTPILDVSYQSSTAGYGEDSLENMDTSIMNKSCSNILGELENDGYYGNDSLAVNASQWDASMNYHPSPQLEEESVYTKEGTVKTEEAEDLPNTSCLYSISKEFNRLSMDSSDTNEKKVMAMNQMLDRQHASYVEGETPVRDITMPLANLGECFADLTVNNSTQSKVEDDCDDVEQSYASHLIDVTRAENTHYLSETDTSADESGWNDDEKSDQEEEESEKQEPRFSLEGESFALNEAHVSYSDDDEERKNEDNVDENENYNIEEDSIDDEESNVQELSESSIDESQFNDSNSEVFDELSASTTTSRQAFDELSASTGVFTEQYDELSANTGVSRQQYDDLSASSVDESHTESAKYYENNKALEYDDEISESSVEDEEILENTDMNYRTSEVPQDIEKDHLTTDKMLDILEDDNDDESADNLDELLDENDDEVLTAISEQDKPEGLTRKSSPYPEPSSKVPLASTAMNLLPTMSDDSVSLTTYTLEKDQVSQVAEKSLENAQISSHLTEILPTFSNESVGVDELLDKSNIDVCAEESKAESVTEQYEEVSEKLETVEDELEITESNVLEDIQPTVNKFEDNVEAIERVNTTEMQHISTMQYRNEPVAREYKGPEIGTIIKLVTHVKENSTKDVTESAEEKNIVPVKRHVAFSRQVAKNSAFLFSKEGARLEQPKLSSKVDVERLSILSKAMESRQSLSALQRTSIGTMGSTDNILEQLEKLKLENRQNAMSNSRRASVSLSKVKDKIEVSKYGEDGPHVNKLKKIQKPEKPVKQAYSEIKSKCIAKESPIKKVSESKMSDSQMQCGLKRSSDDAKETDVSESSENTSRLEGHIMNQSLHKSSLKREVSSSSSHDSDDISLTELKERQSAITPFKNPKSPYKRFKKSQRMFESANVNETIATESPLKPKSPYVRFKKHMRMFEQKIAENSQVKGKEARKTPPRKNASASKENLVLTRVTSINGRLRQNRPRSTKKERRLTSGLDSIAPRKPTLVNPIFSKNVFNNITNQSVDEDSRDESHYSLDSSVLQSLGNSKKVEEPSSPYDEHDELSITEENVLDSSGVSQSTEQLESLMNIEDSPTLSIETLDVVSKKPTEVRSAMKKKGHEKNTSFRVSWIHDMEDDTENQASSPQPPLSKNLNMKFAMSDVEDSKKEAPSRISNFNIYSPNRDSLASHSPKFSPKKLSPKLQGRKFGTAVNPSMLNTHSPSITSMNDESEASFSPILQVKNSNAASVVPSKRLNLSPMGRRTPGEKKRWSTDGKVLPAKDWRQLRAEQDTKKKNKNKKIKRLSGALMQVFNN</sequence>
<feature type="compositionally biased region" description="Polar residues" evidence="2">
    <location>
        <begin position="498"/>
        <end position="530"/>
    </location>
</feature>
<feature type="compositionally biased region" description="Basic and acidic residues" evidence="2">
    <location>
        <begin position="1032"/>
        <end position="1041"/>
    </location>
</feature>
<feature type="compositionally biased region" description="Acidic residues" evidence="2">
    <location>
        <begin position="588"/>
        <end position="604"/>
    </location>
</feature>
<feature type="region of interest" description="Disordered" evidence="2">
    <location>
        <begin position="1184"/>
        <end position="1211"/>
    </location>
</feature>
<feature type="region of interest" description="Disordered" evidence="2">
    <location>
        <begin position="551"/>
        <end position="623"/>
    </location>
</feature>
<feature type="region of interest" description="Disordered" evidence="2">
    <location>
        <begin position="1012"/>
        <end position="1106"/>
    </location>
</feature>
<feature type="compositionally biased region" description="Basic residues" evidence="2">
    <location>
        <begin position="1501"/>
        <end position="1510"/>
    </location>
</feature>
<organism evidence="3 4">
    <name type="scientific">Chaetoceros tenuissimus</name>
    <dbReference type="NCBI Taxonomy" id="426638"/>
    <lineage>
        <taxon>Eukaryota</taxon>
        <taxon>Sar</taxon>
        <taxon>Stramenopiles</taxon>
        <taxon>Ochrophyta</taxon>
        <taxon>Bacillariophyta</taxon>
        <taxon>Coscinodiscophyceae</taxon>
        <taxon>Chaetocerotophycidae</taxon>
        <taxon>Chaetocerotales</taxon>
        <taxon>Chaetocerotaceae</taxon>
        <taxon>Chaetoceros</taxon>
    </lineage>
</organism>
<feature type="compositionally biased region" description="Polar residues" evidence="2">
    <location>
        <begin position="1043"/>
        <end position="1063"/>
    </location>
</feature>
<evidence type="ECO:0000256" key="2">
    <source>
        <dbReference type="SAM" id="MobiDB-lite"/>
    </source>
</evidence>
<protein>
    <submittedName>
        <fullName evidence="3">Uncharacterized protein</fullName>
    </submittedName>
</protein>
<feature type="compositionally biased region" description="Acidic residues" evidence="2">
    <location>
        <begin position="422"/>
        <end position="443"/>
    </location>
</feature>
<feature type="region of interest" description="Disordered" evidence="2">
    <location>
        <begin position="1150"/>
        <end position="1172"/>
    </location>
</feature>
<name>A0AAD3H0D4_9STRA</name>
<feature type="region of interest" description="Disordered" evidence="2">
    <location>
        <begin position="660"/>
        <end position="684"/>
    </location>
</feature>
<feature type="coiled-coil region" evidence="1">
    <location>
        <begin position="762"/>
        <end position="789"/>
    </location>
</feature>
<evidence type="ECO:0000256" key="1">
    <source>
        <dbReference type="SAM" id="Coils"/>
    </source>
</evidence>
<feature type="region of interest" description="Disordered" evidence="2">
    <location>
        <begin position="1463"/>
        <end position="1512"/>
    </location>
</feature>
<evidence type="ECO:0000313" key="3">
    <source>
        <dbReference type="EMBL" id="GFH45259.1"/>
    </source>
</evidence>
<reference evidence="3 4" key="1">
    <citation type="journal article" date="2021" name="Sci. Rep.">
        <title>The genome of the diatom Chaetoceros tenuissimus carries an ancient integrated fragment of an extant virus.</title>
        <authorList>
            <person name="Hongo Y."/>
            <person name="Kimura K."/>
            <person name="Takaki Y."/>
            <person name="Yoshida Y."/>
            <person name="Baba S."/>
            <person name="Kobayashi G."/>
            <person name="Nagasaki K."/>
            <person name="Hano T."/>
            <person name="Tomaru Y."/>
        </authorList>
    </citation>
    <scope>NUCLEOTIDE SEQUENCE [LARGE SCALE GENOMIC DNA]</scope>
    <source>
        <strain evidence="3 4">NIES-3715</strain>
    </source>
</reference>
<feature type="region of interest" description="Disordered" evidence="2">
    <location>
        <begin position="1248"/>
        <end position="1270"/>
    </location>
</feature>
<keyword evidence="1" id="KW-0175">Coiled coil</keyword>
<proteinExistence type="predicted"/>
<gene>
    <name evidence="3" type="ORF">CTEN210_01733</name>
</gene>
<feature type="compositionally biased region" description="Acidic residues" evidence="2">
    <location>
        <begin position="477"/>
        <end position="497"/>
    </location>
</feature>
<evidence type="ECO:0000313" key="4">
    <source>
        <dbReference type="Proteomes" id="UP001054902"/>
    </source>
</evidence>
<comment type="caution">
    <text evidence="3">The sequence shown here is derived from an EMBL/GenBank/DDBJ whole genome shotgun (WGS) entry which is preliminary data.</text>
</comment>
<feature type="compositionally biased region" description="Polar residues" evidence="2">
    <location>
        <begin position="606"/>
        <end position="615"/>
    </location>
</feature>